<dbReference type="InterPro" id="IPR041409">
    <property type="entry name" value="RE_AspBHI_N"/>
</dbReference>
<dbReference type="AlphaFoldDB" id="A0A1V4DHF7"/>
<evidence type="ECO:0000259" key="1">
    <source>
        <dbReference type="Pfam" id="PF13391"/>
    </source>
</evidence>
<dbReference type="Proteomes" id="UP000189970">
    <property type="component" value="Unassembled WGS sequence"/>
</dbReference>
<organism evidence="3 4">
    <name type="scientific">Vagococcus martis</name>
    <dbReference type="NCBI Taxonomy" id="1768210"/>
    <lineage>
        <taxon>Bacteria</taxon>
        <taxon>Bacillati</taxon>
        <taxon>Bacillota</taxon>
        <taxon>Bacilli</taxon>
        <taxon>Lactobacillales</taxon>
        <taxon>Enterococcaceae</taxon>
        <taxon>Vagococcus</taxon>
    </lineage>
</organism>
<name>A0A1V4DHF7_9ENTE</name>
<dbReference type="RefSeq" id="WP_079346857.1">
    <property type="nucleotide sequence ID" value="NZ_MVAB01000001.1"/>
</dbReference>
<evidence type="ECO:0000259" key="2">
    <source>
        <dbReference type="Pfam" id="PF18062"/>
    </source>
</evidence>
<feature type="domain" description="Restriction endonuclease AspBHI N-terminal" evidence="2">
    <location>
        <begin position="27"/>
        <end position="213"/>
    </location>
</feature>
<feature type="domain" description="HNH nuclease" evidence="1">
    <location>
        <begin position="267"/>
        <end position="328"/>
    </location>
</feature>
<sequence>MKNIIHFNELSTAALIPGCIYQGGNKGNVGDDPITRLLGVGNSGGMRPKINWDKEIAYIVLLSNPANFHEYPDNLDISNNVLTYYGDQRVANKHYSETKHKGNINVKGLFEQVHSGNLIKTFPCFYFEKIGGKGRNYRYVGIAYPFVKNKKLEEVCKNIKIQSGNGVIDNYKFLFTIDSTTIVTREWLNSLIIGIENSQKYAPKSWINFLESNGRNSNNDIRNEFFFEDYVEEAASIYTTGTIERKINSRVGQDVVRNAILKKFRSCQLCEINYPELLIASHIIPWKDSDTKEIITKFGDNIRGDINNILLLCANHDKLFDKHLISFNDDGSVLISSKIKEEHYASLGIHKSMQIKMSDKQKEFMKIHRKSLL</sequence>
<keyword evidence="4" id="KW-1185">Reference proteome</keyword>
<dbReference type="InterPro" id="IPR003615">
    <property type="entry name" value="HNH_nuc"/>
</dbReference>
<gene>
    <name evidence="3" type="ORF">BW731_07060</name>
</gene>
<reference evidence="3 4" key="1">
    <citation type="submission" date="2017-02" db="EMBL/GenBank/DDBJ databases">
        <title>Vagococcus cremeus sp. nov., isolated from the small intestine of a marten, Martes flavigula.</title>
        <authorList>
            <person name="Tak E.J."/>
            <person name="Bae J.-W."/>
        </authorList>
    </citation>
    <scope>NUCLEOTIDE SEQUENCE [LARGE SCALE GENOMIC DNA]</scope>
    <source>
        <strain evidence="3 4">D7T301</strain>
    </source>
</reference>
<accession>A0A1V4DHF7</accession>
<dbReference type="Gene3D" id="2.30.280.20">
    <property type="match status" value="1"/>
</dbReference>
<evidence type="ECO:0000313" key="3">
    <source>
        <dbReference type="EMBL" id="OPF87945.1"/>
    </source>
</evidence>
<protein>
    <recommendedName>
        <fullName evidence="5">HNH nuclease domain-containing protein</fullName>
    </recommendedName>
</protein>
<evidence type="ECO:0000313" key="4">
    <source>
        <dbReference type="Proteomes" id="UP000189970"/>
    </source>
</evidence>
<dbReference type="Pfam" id="PF18062">
    <property type="entry name" value="RE_AspBHI_N"/>
    <property type="match status" value="1"/>
</dbReference>
<evidence type="ECO:0008006" key="5">
    <source>
        <dbReference type="Google" id="ProtNLM"/>
    </source>
</evidence>
<proteinExistence type="predicted"/>
<comment type="caution">
    <text evidence="3">The sequence shown here is derived from an EMBL/GenBank/DDBJ whole genome shotgun (WGS) entry which is preliminary data.</text>
</comment>
<dbReference type="Pfam" id="PF13391">
    <property type="entry name" value="HNH_2"/>
    <property type="match status" value="1"/>
</dbReference>
<dbReference type="EMBL" id="MVAB01000001">
    <property type="protein sequence ID" value="OPF87945.1"/>
    <property type="molecule type" value="Genomic_DNA"/>
</dbReference>